<protein>
    <submittedName>
        <fullName evidence="2">Divalent cation tolerance protein CutA</fullName>
    </submittedName>
</protein>
<reference evidence="2" key="2">
    <citation type="journal article" date="2021" name="PeerJ">
        <title>Extensive microbial diversity within the chicken gut microbiome revealed by metagenomics and culture.</title>
        <authorList>
            <person name="Gilroy R."/>
            <person name="Ravi A."/>
            <person name="Getino M."/>
            <person name="Pursley I."/>
            <person name="Horton D.L."/>
            <person name="Alikhan N.F."/>
            <person name="Baker D."/>
            <person name="Gharbi K."/>
            <person name="Hall N."/>
            <person name="Watson M."/>
            <person name="Adriaenssens E.M."/>
            <person name="Foster-Nyarko E."/>
            <person name="Jarju S."/>
            <person name="Secka A."/>
            <person name="Antonio M."/>
            <person name="Oren A."/>
            <person name="Chaudhuri R.R."/>
            <person name="La Ragione R."/>
            <person name="Hildebrand F."/>
            <person name="Pallen M.J."/>
        </authorList>
    </citation>
    <scope>NUCLEOTIDE SEQUENCE</scope>
    <source>
        <strain evidence="2">CHK165-10780</strain>
    </source>
</reference>
<gene>
    <name evidence="2" type="primary">cutA</name>
    <name evidence="2" type="ORF">IAC85_05895</name>
</gene>
<accession>A0A9D0Z1D2</accession>
<dbReference type="InterPro" id="IPR011322">
    <property type="entry name" value="N-reg_PII-like_a/b"/>
</dbReference>
<proteinExistence type="inferred from homology"/>
<reference evidence="2" key="1">
    <citation type="submission" date="2020-10" db="EMBL/GenBank/DDBJ databases">
        <authorList>
            <person name="Gilroy R."/>
        </authorList>
    </citation>
    <scope>NUCLEOTIDE SEQUENCE</scope>
    <source>
        <strain evidence="2">CHK165-10780</strain>
    </source>
</reference>
<comment type="similarity">
    <text evidence="1">Belongs to the CutA family.</text>
</comment>
<sequence length="66" mass="8030">MCESTYWWQGNIETATEYHLECVLKKSLYPEIEKTFVFFTIMRLLKFRIIKESAEFLNWIQSETTN</sequence>
<name>A0A9D0Z1D2_9FIRM</name>
<dbReference type="Proteomes" id="UP000886725">
    <property type="component" value="Unassembled WGS sequence"/>
</dbReference>
<evidence type="ECO:0000313" key="2">
    <source>
        <dbReference type="EMBL" id="HIQ65251.1"/>
    </source>
</evidence>
<dbReference type="InterPro" id="IPR004323">
    <property type="entry name" value="Ion_tolerance_CutA"/>
</dbReference>
<evidence type="ECO:0000256" key="1">
    <source>
        <dbReference type="ARBA" id="ARBA00010169"/>
    </source>
</evidence>
<dbReference type="InterPro" id="IPR015867">
    <property type="entry name" value="N-reg_PII/ATP_PRibTrfase_C"/>
</dbReference>
<dbReference type="SUPFAM" id="SSF54913">
    <property type="entry name" value="GlnB-like"/>
    <property type="match status" value="1"/>
</dbReference>
<evidence type="ECO:0000313" key="3">
    <source>
        <dbReference type="Proteomes" id="UP000886725"/>
    </source>
</evidence>
<dbReference type="AlphaFoldDB" id="A0A9D0Z1D2"/>
<dbReference type="Pfam" id="PF03091">
    <property type="entry name" value="CutA1"/>
    <property type="match status" value="1"/>
</dbReference>
<dbReference type="EMBL" id="DVFU01000113">
    <property type="protein sequence ID" value="HIQ65251.1"/>
    <property type="molecule type" value="Genomic_DNA"/>
</dbReference>
<organism evidence="2 3">
    <name type="scientific">Candidatus Faecenecus gallistercoris</name>
    <dbReference type="NCBI Taxonomy" id="2840793"/>
    <lineage>
        <taxon>Bacteria</taxon>
        <taxon>Bacillati</taxon>
        <taxon>Bacillota</taxon>
        <taxon>Bacillota incertae sedis</taxon>
        <taxon>Candidatus Faecenecus</taxon>
    </lineage>
</organism>
<comment type="caution">
    <text evidence="2">The sequence shown here is derived from an EMBL/GenBank/DDBJ whole genome shotgun (WGS) entry which is preliminary data.</text>
</comment>
<dbReference type="GO" id="GO:0010038">
    <property type="term" value="P:response to metal ion"/>
    <property type="evidence" value="ECO:0007669"/>
    <property type="project" value="InterPro"/>
</dbReference>
<dbReference type="Gene3D" id="3.30.70.120">
    <property type="match status" value="1"/>
</dbReference>